<dbReference type="Pfam" id="PF22725">
    <property type="entry name" value="GFO_IDH_MocA_C3"/>
    <property type="match status" value="1"/>
</dbReference>
<dbReference type="InterPro" id="IPR055170">
    <property type="entry name" value="GFO_IDH_MocA-like_dom"/>
</dbReference>
<dbReference type="EMBL" id="JBEPLY010000010">
    <property type="protein sequence ID" value="MET3600925.1"/>
    <property type="molecule type" value="Genomic_DNA"/>
</dbReference>
<dbReference type="SUPFAM" id="SSF55347">
    <property type="entry name" value="Glyceraldehyde-3-phosphate dehydrogenase-like, C-terminal domain"/>
    <property type="match status" value="1"/>
</dbReference>
<dbReference type="PANTHER" id="PTHR43054">
    <property type="match status" value="1"/>
</dbReference>
<name>A0ABV2IDC7_9HYPH</name>
<feature type="domain" description="Gfo/Idh/MocA-like oxidoreductase N-terminal" evidence="1">
    <location>
        <begin position="2"/>
        <end position="118"/>
    </location>
</feature>
<gene>
    <name evidence="3" type="ORF">ABID12_002876</name>
</gene>
<sequence>MKLAILGSGMIVRDFLSIADEIPGLVLAAIFGQESTRPELERLQAEHGIGKVYVDYDACLADPDIDTVYVGLPNGLHFEFARRALEAGKHVICEKPFTLDLDELRQLRRIAEENNLILVEAITTLYLANYAAIRECVPALGRIRLIQCEYSQFSSRYPAFQAGEVLPAFDPARGGGALMDIGIYTLHFVAGLFGRPKSITYTANVERGVDTSGIAVLAYDDFSAVCICAKDSGGPIRTKIQGEDGAIVMTGTPNSARGGFTLALRGEDPETIDAQAHPHRMIGEFRAFAAMIRDRDLAARDRSLDHSELVLELAGTALKDAGIRLGSAPAGA</sequence>
<dbReference type="InterPro" id="IPR000683">
    <property type="entry name" value="Gfo/Idh/MocA-like_OxRdtase_N"/>
</dbReference>
<dbReference type="Pfam" id="PF01408">
    <property type="entry name" value="GFO_IDH_MocA"/>
    <property type="match status" value="1"/>
</dbReference>
<dbReference type="InterPro" id="IPR036291">
    <property type="entry name" value="NAD(P)-bd_dom_sf"/>
</dbReference>
<dbReference type="SUPFAM" id="SSF51735">
    <property type="entry name" value="NAD(P)-binding Rossmann-fold domains"/>
    <property type="match status" value="1"/>
</dbReference>
<dbReference type="Gene3D" id="3.40.50.720">
    <property type="entry name" value="NAD(P)-binding Rossmann-like Domain"/>
    <property type="match status" value="1"/>
</dbReference>
<dbReference type="Gene3D" id="3.30.360.10">
    <property type="entry name" value="Dihydrodipicolinate Reductase, domain 2"/>
    <property type="match status" value="1"/>
</dbReference>
<comment type="caution">
    <text evidence="3">The sequence shown here is derived from an EMBL/GenBank/DDBJ whole genome shotgun (WGS) entry which is preliminary data.</text>
</comment>
<keyword evidence="4" id="KW-1185">Reference proteome</keyword>
<protein>
    <submittedName>
        <fullName evidence="3">Dehydrogenase</fullName>
    </submittedName>
</protein>
<accession>A0ABV2IDC7</accession>
<dbReference type="Proteomes" id="UP001549164">
    <property type="component" value="Unassembled WGS sequence"/>
</dbReference>
<proteinExistence type="predicted"/>
<evidence type="ECO:0000313" key="4">
    <source>
        <dbReference type="Proteomes" id="UP001549164"/>
    </source>
</evidence>
<evidence type="ECO:0000259" key="1">
    <source>
        <dbReference type="Pfam" id="PF01408"/>
    </source>
</evidence>
<evidence type="ECO:0000313" key="3">
    <source>
        <dbReference type="EMBL" id="MET3600925.1"/>
    </source>
</evidence>
<dbReference type="PANTHER" id="PTHR43054:SF1">
    <property type="entry name" value="SCYLLO-INOSITOL 2-DEHYDROGENASE (NADP(+)) IOLU"/>
    <property type="match status" value="1"/>
</dbReference>
<feature type="domain" description="GFO/IDH/MocA-like oxidoreductase" evidence="2">
    <location>
        <begin position="139"/>
        <end position="247"/>
    </location>
</feature>
<dbReference type="RefSeq" id="WP_354434794.1">
    <property type="nucleotide sequence ID" value="NZ_JBEPLY010000010.1"/>
</dbReference>
<organism evidence="3 4">
    <name type="scientific">Martelella mangrovi</name>
    <dbReference type="NCBI Taxonomy" id="1397477"/>
    <lineage>
        <taxon>Bacteria</taxon>
        <taxon>Pseudomonadati</taxon>
        <taxon>Pseudomonadota</taxon>
        <taxon>Alphaproteobacteria</taxon>
        <taxon>Hyphomicrobiales</taxon>
        <taxon>Aurantimonadaceae</taxon>
        <taxon>Martelella</taxon>
    </lineage>
</organism>
<evidence type="ECO:0000259" key="2">
    <source>
        <dbReference type="Pfam" id="PF22725"/>
    </source>
</evidence>
<reference evidence="3 4" key="1">
    <citation type="submission" date="2024-06" db="EMBL/GenBank/DDBJ databases">
        <title>Genomic Encyclopedia of Type Strains, Phase IV (KMG-IV): sequencing the most valuable type-strain genomes for metagenomic binning, comparative biology and taxonomic classification.</title>
        <authorList>
            <person name="Goeker M."/>
        </authorList>
    </citation>
    <scope>NUCLEOTIDE SEQUENCE [LARGE SCALE GENOMIC DNA]</scope>
    <source>
        <strain evidence="3 4">DSM 28102</strain>
    </source>
</reference>